<accession>A0A1N6RPT7</accession>
<comment type="subcellular location">
    <subcellularLocation>
        <location evidence="1">Cell membrane</location>
        <topology evidence="1">Multi-pass membrane protein</topology>
    </subcellularLocation>
</comment>
<feature type="transmembrane region" description="Helical" evidence="6">
    <location>
        <begin position="194"/>
        <end position="213"/>
    </location>
</feature>
<dbReference type="GO" id="GO:0005886">
    <property type="term" value="C:plasma membrane"/>
    <property type="evidence" value="ECO:0007669"/>
    <property type="project" value="UniProtKB-SubCell"/>
</dbReference>
<evidence type="ECO:0000256" key="1">
    <source>
        <dbReference type="ARBA" id="ARBA00004651"/>
    </source>
</evidence>
<keyword evidence="3 6" id="KW-0812">Transmembrane</keyword>
<evidence type="ECO:0000256" key="5">
    <source>
        <dbReference type="ARBA" id="ARBA00023136"/>
    </source>
</evidence>
<feature type="transmembrane region" description="Helical" evidence="6">
    <location>
        <begin position="282"/>
        <end position="301"/>
    </location>
</feature>
<dbReference type="RefSeq" id="WP_076543925.1">
    <property type="nucleotide sequence ID" value="NZ_FTNC01000003.1"/>
</dbReference>
<feature type="transmembrane region" description="Helical" evidence="6">
    <location>
        <begin position="322"/>
        <end position="344"/>
    </location>
</feature>
<evidence type="ECO:0000256" key="6">
    <source>
        <dbReference type="SAM" id="Phobius"/>
    </source>
</evidence>
<dbReference type="CDD" id="cd13128">
    <property type="entry name" value="MATE_Wzx_like"/>
    <property type="match status" value="1"/>
</dbReference>
<dbReference type="AlphaFoldDB" id="A0A1N6RPT7"/>
<dbReference type="Pfam" id="PF01943">
    <property type="entry name" value="Polysacc_synt"/>
    <property type="match status" value="1"/>
</dbReference>
<dbReference type="STRING" id="56779.SAMN05421834_10368"/>
<feature type="transmembrane region" description="Helical" evidence="6">
    <location>
        <begin position="59"/>
        <end position="80"/>
    </location>
</feature>
<evidence type="ECO:0000256" key="4">
    <source>
        <dbReference type="ARBA" id="ARBA00022989"/>
    </source>
</evidence>
<feature type="transmembrane region" description="Helical" evidence="6">
    <location>
        <begin position="448"/>
        <end position="468"/>
    </location>
</feature>
<organism evidence="7 8">
    <name type="scientific">Halanaerobium kushneri</name>
    <dbReference type="NCBI Taxonomy" id="56779"/>
    <lineage>
        <taxon>Bacteria</taxon>
        <taxon>Bacillati</taxon>
        <taxon>Bacillota</taxon>
        <taxon>Clostridia</taxon>
        <taxon>Halanaerobiales</taxon>
        <taxon>Halanaerobiaceae</taxon>
        <taxon>Halanaerobium</taxon>
    </lineage>
</organism>
<dbReference type="InterPro" id="IPR002797">
    <property type="entry name" value="Polysacc_synth"/>
</dbReference>
<dbReference type="InterPro" id="IPR050833">
    <property type="entry name" value="Poly_Biosynth_Transport"/>
</dbReference>
<evidence type="ECO:0000256" key="2">
    <source>
        <dbReference type="ARBA" id="ARBA00022475"/>
    </source>
</evidence>
<name>A0A1N6RPT7_9FIRM</name>
<feature type="transmembrane region" description="Helical" evidence="6">
    <location>
        <begin position="166"/>
        <end position="188"/>
    </location>
</feature>
<feature type="transmembrane region" description="Helical" evidence="6">
    <location>
        <begin position="32"/>
        <end position="53"/>
    </location>
</feature>
<dbReference type="OrthoDB" id="5240734at2"/>
<feature type="transmembrane region" description="Helical" evidence="6">
    <location>
        <begin position="136"/>
        <end position="154"/>
    </location>
</feature>
<keyword evidence="5 6" id="KW-0472">Membrane</keyword>
<sequence>MKNRVSEEEKKETEKYLKTTAKQSSVVFFGRFLGYILGFFVNFILARLFGARIFGQYSIVKTVVDVIVVFSVLGLDNGIIKYVPIYRSDNKKEKVIEVLRISFVFCMVFSFISLVGVIIFRHIIANNIFQDNNLVLAFQYGAWLIIPFALRRIFNSVFLTLKNIKYYVYSVEVIRRLLIIVILLILYYFDLLNIKYIIIVILLIEIINIFYLVKKINVFNINIKNILNIKLTYDNNEYKNLRNKLLKFSTTVIFIQVIFYLLNKVDRIMLGIYKTSNVVGVYSTAASITILLTFFLNATSMSFSPIISELYHKQNINLLEKLYSAITKWVIILSMPILISIFFYAEDIMLFFGEEYLLGTSTLIILAIAQFINAATGANGYLMNMCGLEKVSLKNDVLMLIFNIILNILLIPKYGILGAAIATSLSVIVFNLFKLFKVNQILNINPYNFNYTSILISLVIVIIMNNYFEKYFNINIILVFFITLISMLIFILIAFTLRDEMDDFIFEKIKSKFKL</sequence>
<gene>
    <name evidence="7" type="ORF">SAMN05421834_10368</name>
</gene>
<evidence type="ECO:0000313" key="8">
    <source>
        <dbReference type="Proteomes" id="UP000185669"/>
    </source>
</evidence>
<feature type="transmembrane region" description="Helical" evidence="6">
    <location>
        <begin position="356"/>
        <end position="381"/>
    </location>
</feature>
<reference evidence="8" key="1">
    <citation type="submission" date="2017-01" db="EMBL/GenBank/DDBJ databases">
        <authorList>
            <person name="Varghese N."/>
            <person name="Submissions S."/>
        </authorList>
    </citation>
    <scope>NUCLEOTIDE SEQUENCE [LARGE SCALE GENOMIC DNA]</scope>
    <source>
        <strain evidence="8">ATCC 700103</strain>
    </source>
</reference>
<dbReference type="Proteomes" id="UP000185669">
    <property type="component" value="Unassembled WGS sequence"/>
</dbReference>
<dbReference type="PANTHER" id="PTHR30250">
    <property type="entry name" value="PST FAMILY PREDICTED COLANIC ACID TRANSPORTER"/>
    <property type="match status" value="1"/>
</dbReference>
<proteinExistence type="predicted"/>
<dbReference type="PANTHER" id="PTHR30250:SF27">
    <property type="entry name" value="POLYSACCHARIDE BIOSYNTHESIS PROTEIN"/>
    <property type="match status" value="1"/>
</dbReference>
<keyword evidence="4 6" id="KW-1133">Transmembrane helix</keyword>
<keyword evidence="8" id="KW-1185">Reference proteome</keyword>
<keyword evidence="2" id="KW-1003">Cell membrane</keyword>
<feature type="transmembrane region" description="Helical" evidence="6">
    <location>
        <begin position="101"/>
        <end position="124"/>
    </location>
</feature>
<dbReference type="EMBL" id="FTNC01000003">
    <property type="protein sequence ID" value="SIQ30742.1"/>
    <property type="molecule type" value="Genomic_DNA"/>
</dbReference>
<protein>
    <submittedName>
        <fullName evidence="7">Membrane protein involved in the export of O-antigen and teichoic acid</fullName>
    </submittedName>
</protein>
<feature type="transmembrane region" description="Helical" evidence="6">
    <location>
        <begin position="474"/>
        <end position="497"/>
    </location>
</feature>
<evidence type="ECO:0000313" key="7">
    <source>
        <dbReference type="EMBL" id="SIQ30742.1"/>
    </source>
</evidence>
<feature type="transmembrane region" description="Helical" evidence="6">
    <location>
        <begin position="245"/>
        <end position="262"/>
    </location>
</feature>
<evidence type="ECO:0000256" key="3">
    <source>
        <dbReference type="ARBA" id="ARBA00022692"/>
    </source>
</evidence>